<gene>
    <name evidence="6" type="ORF">DXD79_19010</name>
</gene>
<dbReference type="AlphaFoldDB" id="A0A374P5Q1"/>
<evidence type="ECO:0000256" key="1">
    <source>
        <dbReference type="ARBA" id="ARBA00009437"/>
    </source>
</evidence>
<dbReference type="Gene3D" id="3.40.190.290">
    <property type="match status" value="1"/>
</dbReference>
<dbReference type="InterPro" id="IPR036388">
    <property type="entry name" value="WH-like_DNA-bd_sf"/>
</dbReference>
<sequence length="359" mass="40179">MRVPPFASAFAVLLLLSLLLFRGTLACYSSQPCRSPLPGLPLHCTGNRLYNQFILWYHCFHNGMIERRRNMTLEQLQYFVAIVESATFFDAAESLHIAQSTLSKQIRNLELELDVQLFDRSRRHASLTDAGRILYPDAVKLLKGVQGMKQHLAPYQDSRRSILHLGVLPILHQYRLNPVLRQFAESHPEITLMIDEVEDEPLRQGFRQGSYDLIIGRPELLTGVQSTCHLLAHDRLVLLTPAGHPLAGRPAVPLEELSGESFILMHPSSSIYRLCLTACQKKGFQPAVTRTAKIESIVSAVAAGEAVSLLPYSNLDVFRHENVAVIPLQEPVAADVVLACLSPKKLPLCGRTLWKYFSA</sequence>
<dbReference type="Pfam" id="PF03466">
    <property type="entry name" value="LysR_substrate"/>
    <property type="match status" value="1"/>
</dbReference>
<evidence type="ECO:0000259" key="5">
    <source>
        <dbReference type="PROSITE" id="PS50931"/>
    </source>
</evidence>
<feature type="domain" description="HTH lysR-type" evidence="5">
    <location>
        <begin position="71"/>
        <end position="128"/>
    </location>
</feature>
<keyword evidence="4" id="KW-0804">Transcription</keyword>
<evidence type="ECO:0000313" key="7">
    <source>
        <dbReference type="Proteomes" id="UP000263014"/>
    </source>
</evidence>
<dbReference type="GO" id="GO:0032993">
    <property type="term" value="C:protein-DNA complex"/>
    <property type="evidence" value="ECO:0007669"/>
    <property type="project" value="TreeGrafter"/>
</dbReference>
<dbReference type="FunFam" id="1.10.10.10:FF:000001">
    <property type="entry name" value="LysR family transcriptional regulator"/>
    <property type="match status" value="1"/>
</dbReference>
<evidence type="ECO:0000256" key="2">
    <source>
        <dbReference type="ARBA" id="ARBA00023015"/>
    </source>
</evidence>
<comment type="caution">
    <text evidence="6">The sequence shown here is derived from an EMBL/GenBank/DDBJ whole genome shotgun (WGS) entry which is preliminary data.</text>
</comment>
<dbReference type="SUPFAM" id="SSF53850">
    <property type="entry name" value="Periplasmic binding protein-like II"/>
    <property type="match status" value="1"/>
</dbReference>
<dbReference type="PROSITE" id="PS50931">
    <property type="entry name" value="HTH_LYSR"/>
    <property type="match status" value="1"/>
</dbReference>
<accession>A0A374P5Q1</accession>
<dbReference type="CDD" id="cd05466">
    <property type="entry name" value="PBP2_LTTR_substrate"/>
    <property type="match status" value="1"/>
</dbReference>
<dbReference type="PANTHER" id="PTHR30346:SF9">
    <property type="entry name" value="LYSR FAMILY TRANSCRIPTIONAL REGULATOR"/>
    <property type="match status" value="1"/>
</dbReference>
<dbReference type="EMBL" id="QSON01000009">
    <property type="protein sequence ID" value="RGJ01488.1"/>
    <property type="molecule type" value="Genomic_DNA"/>
</dbReference>
<dbReference type="Proteomes" id="UP000263014">
    <property type="component" value="Unassembled WGS sequence"/>
</dbReference>
<name>A0A374P5Q1_9FIRM</name>
<keyword evidence="3" id="KW-0238">DNA-binding</keyword>
<reference evidence="6 7" key="1">
    <citation type="submission" date="2018-08" db="EMBL/GenBank/DDBJ databases">
        <title>A genome reference for cultivated species of the human gut microbiota.</title>
        <authorList>
            <person name="Zou Y."/>
            <person name="Xue W."/>
            <person name="Luo G."/>
        </authorList>
    </citation>
    <scope>NUCLEOTIDE SEQUENCE [LARGE SCALE GENOMIC DNA]</scope>
    <source>
        <strain evidence="6 7">TM09-12</strain>
    </source>
</reference>
<evidence type="ECO:0000313" key="6">
    <source>
        <dbReference type="EMBL" id="RGJ01488.1"/>
    </source>
</evidence>
<dbReference type="Gene3D" id="1.10.10.10">
    <property type="entry name" value="Winged helix-like DNA-binding domain superfamily/Winged helix DNA-binding domain"/>
    <property type="match status" value="1"/>
</dbReference>
<dbReference type="GO" id="GO:0003677">
    <property type="term" value="F:DNA binding"/>
    <property type="evidence" value="ECO:0007669"/>
    <property type="project" value="UniProtKB-KW"/>
</dbReference>
<dbReference type="GO" id="GO:0003700">
    <property type="term" value="F:DNA-binding transcription factor activity"/>
    <property type="evidence" value="ECO:0007669"/>
    <property type="project" value="InterPro"/>
</dbReference>
<evidence type="ECO:0000256" key="3">
    <source>
        <dbReference type="ARBA" id="ARBA00023125"/>
    </source>
</evidence>
<organism evidence="6 7">
    <name type="scientific">Hungatella hathewayi</name>
    <dbReference type="NCBI Taxonomy" id="154046"/>
    <lineage>
        <taxon>Bacteria</taxon>
        <taxon>Bacillati</taxon>
        <taxon>Bacillota</taxon>
        <taxon>Clostridia</taxon>
        <taxon>Lachnospirales</taxon>
        <taxon>Lachnospiraceae</taxon>
        <taxon>Hungatella</taxon>
    </lineage>
</organism>
<dbReference type="SUPFAM" id="SSF46785">
    <property type="entry name" value="Winged helix' DNA-binding domain"/>
    <property type="match status" value="1"/>
</dbReference>
<evidence type="ECO:0000256" key="4">
    <source>
        <dbReference type="ARBA" id="ARBA00023163"/>
    </source>
</evidence>
<comment type="similarity">
    <text evidence="1">Belongs to the LysR transcriptional regulatory family.</text>
</comment>
<dbReference type="InterPro" id="IPR036390">
    <property type="entry name" value="WH_DNA-bd_sf"/>
</dbReference>
<dbReference type="InterPro" id="IPR005119">
    <property type="entry name" value="LysR_subst-bd"/>
</dbReference>
<keyword evidence="2" id="KW-0805">Transcription regulation</keyword>
<proteinExistence type="inferred from homology"/>
<dbReference type="Pfam" id="PF00126">
    <property type="entry name" value="HTH_1"/>
    <property type="match status" value="1"/>
</dbReference>
<dbReference type="InterPro" id="IPR000847">
    <property type="entry name" value="LysR_HTH_N"/>
</dbReference>
<protein>
    <submittedName>
        <fullName evidence="6">LysR family transcriptional regulator</fullName>
    </submittedName>
</protein>
<dbReference type="PANTHER" id="PTHR30346">
    <property type="entry name" value="TRANSCRIPTIONAL DUAL REGULATOR HCAR-RELATED"/>
    <property type="match status" value="1"/>
</dbReference>
<dbReference type="PRINTS" id="PR00039">
    <property type="entry name" value="HTHLYSR"/>
</dbReference>